<evidence type="ECO:0000256" key="6">
    <source>
        <dbReference type="ARBA" id="ARBA00022857"/>
    </source>
</evidence>
<feature type="binding site" evidence="11">
    <location>
        <begin position="94"/>
        <end position="100"/>
    </location>
    <ligand>
        <name>D-threo-isocitrate</name>
        <dbReference type="ChEBI" id="CHEBI:15562"/>
    </ligand>
</feature>
<dbReference type="RefSeq" id="WP_231061248.1">
    <property type="nucleotide sequence ID" value="NZ_JAJNOR010000001.1"/>
</dbReference>
<dbReference type="AlphaFoldDB" id="A0AAP2W905"/>
<comment type="caution">
    <text evidence="15">The sequence shown here is derived from an EMBL/GenBank/DDBJ whole genome shotgun (WGS) entry which is preliminary data.</text>
</comment>
<evidence type="ECO:0000256" key="12">
    <source>
        <dbReference type="PIRSR" id="PIRSR000108-3"/>
    </source>
</evidence>
<dbReference type="GO" id="GO:0004450">
    <property type="term" value="F:isocitrate dehydrogenase (NADP+) activity"/>
    <property type="evidence" value="ECO:0007669"/>
    <property type="project" value="UniProtKB-UniRule"/>
</dbReference>
<evidence type="ECO:0000256" key="4">
    <source>
        <dbReference type="ARBA" id="ARBA00022723"/>
    </source>
</evidence>
<feature type="binding site" evidence="12">
    <location>
        <position position="250"/>
    </location>
    <ligand>
        <name>Mn(2+)</name>
        <dbReference type="ChEBI" id="CHEBI:29035"/>
    </ligand>
</feature>
<comment type="cofactor">
    <cofactor evidence="1">
        <name>Mn(2+)</name>
        <dbReference type="ChEBI" id="CHEBI:29035"/>
    </cofactor>
</comment>
<proteinExistence type="inferred from homology"/>
<dbReference type="GO" id="GO:0006102">
    <property type="term" value="P:isocitrate metabolic process"/>
    <property type="evidence" value="ECO:0007669"/>
    <property type="project" value="UniProtKB-UniRule"/>
</dbReference>
<keyword evidence="5 9" id="KW-0460">Magnesium</keyword>
<keyword evidence="3 9" id="KW-0816">Tricarboxylic acid cycle</keyword>
<dbReference type="Proteomes" id="UP001299265">
    <property type="component" value="Unassembled WGS sequence"/>
</dbReference>
<keyword evidence="8 9" id="KW-0464">Manganese</keyword>
<feature type="binding site" evidence="11">
    <location>
        <position position="132"/>
    </location>
    <ligand>
        <name>D-threo-isocitrate</name>
        <dbReference type="ChEBI" id="CHEBI:15562"/>
    </ligand>
</feature>
<evidence type="ECO:0000256" key="5">
    <source>
        <dbReference type="ARBA" id="ARBA00022842"/>
    </source>
</evidence>
<evidence type="ECO:0000256" key="3">
    <source>
        <dbReference type="ARBA" id="ARBA00022532"/>
    </source>
</evidence>
<keyword evidence="7 9" id="KW-0560">Oxidoreductase</keyword>
<evidence type="ECO:0000256" key="2">
    <source>
        <dbReference type="ARBA" id="ARBA00007769"/>
    </source>
</evidence>
<dbReference type="EC" id="1.1.1.42" evidence="9"/>
<keyword evidence="6 9" id="KW-0521">NADP</keyword>
<dbReference type="GO" id="GO:0006099">
    <property type="term" value="P:tricarboxylic acid cycle"/>
    <property type="evidence" value="ECO:0007669"/>
    <property type="project" value="UniProtKB-KW"/>
</dbReference>
<name>A0AAP2W905_9FIRM</name>
<dbReference type="SMART" id="SM01329">
    <property type="entry name" value="Iso_dh"/>
    <property type="match status" value="1"/>
</dbReference>
<feature type="binding site" evidence="13">
    <location>
        <begin position="75"/>
        <end position="77"/>
    </location>
    <ligand>
        <name>NADP(+)</name>
        <dbReference type="ChEBI" id="CHEBI:58349"/>
    </ligand>
</feature>
<evidence type="ECO:0000256" key="10">
    <source>
        <dbReference type="PIRSR" id="PIRSR000108-1"/>
    </source>
</evidence>
<dbReference type="PANTHER" id="PTHR11822">
    <property type="entry name" value="NADP-SPECIFIC ISOCITRATE DEHYDROGENASE"/>
    <property type="match status" value="1"/>
</dbReference>
<accession>A0AAP2W905</accession>
<dbReference type="InterPro" id="IPR024084">
    <property type="entry name" value="IsoPropMal-DH-like_dom"/>
</dbReference>
<dbReference type="NCBIfam" id="NF006156">
    <property type="entry name" value="PRK08299.1"/>
    <property type="match status" value="1"/>
</dbReference>
<dbReference type="Pfam" id="PF00180">
    <property type="entry name" value="Iso_dh"/>
    <property type="match status" value="1"/>
</dbReference>
<feature type="binding site" evidence="11">
    <location>
        <position position="109"/>
    </location>
    <ligand>
        <name>D-threo-isocitrate</name>
        <dbReference type="ChEBI" id="CHEBI:15562"/>
    </ligand>
</feature>
<sequence length="404" mass="45487">MDKIKMQVPIVEMDGDEMTRILWKIIKEELLLPFIDLNTEYYDLGLEHRDATNDKVTTEAAEATKKYGVAVKCATITPNASRVKEYGLKEMWKSPNGTIRAILDGTVFRAPIIVKGIEPYVKTWTKPITIARHAYGDVYKAAEMKIPGPGICELVYTDVNGVETREPIHEFKGPGVLQGMHNLNQSIESFARCCFSYALDTRQDLWFATKDTISKKYDHTFKDIFQDIYDKEYAGKFSKAGIKYFYTLIDDAVARVIKSEGGYIWACKNYDGDVMSDMVATAFGSLAMMTSVLVSPDGNYEYEAAHGTVQRHYYKYLKGESTSTNSVATIFAWSGALRKRGELDGSEGLQKFADFLESATIQTIEDGIMTKDLALMTTIPNPHVAESGEFIKAIRERLERKLDC</sequence>
<gene>
    <name evidence="15" type="ORF">LQE92_01525</name>
</gene>
<evidence type="ECO:0000256" key="11">
    <source>
        <dbReference type="PIRSR" id="PIRSR000108-2"/>
    </source>
</evidence>
<organism evidence="15 16">
    <name type="scientific">Lientehia hominis</name>
    <dbReference type="NCBI Taxonomy" id="2897778"/>
    <lineage>
        <taxon>Bacteria</taxon>
        <taxon>Bacillati</taxon>
        <taxon>Bacillota</taxon>
        <taxon>Clostridia</taxon>
        <taxon>Lachnospirales</taxon>
        <taxon>Lachnospiraceae</taxon>
        <taxon>Lientehia</taxon>
    </lineage>
</organism>
<feature type="site" description="Critical for catalysis" evidence="10">
    <location>
        <position position="210"/>
    </location>
</feature>
<dbReference type="Gene3D" id="3.40.718.10">
    <property type="entry name" value="Isopropylmalate Dehydrogenase"/>
    <property type="match status" value="1"/>
</dbReference>
<protein>
    <recommendedName>
        <fullName evidence="9">Isocitrate dehydrogenase [NADP]</fullName>
        <ecNumber evidence="9">1.1.1.42</ecNumber>
    </recommendedName>
</protein>
<feature type="site" description="Critical for catalysis" evidence="10">
    <location>
        <position position="139"/>
    </location>
</feature>
<evidence type="ECO:0000313" key="16">
    <source>
        <dbReference type="Proteomes" id="UP001299265"/>
    </source>
</evidence>
<evidence type="ECO:0000256" key="9">
    <source>
        <dbReference type="PIRNR" id="PIRNR000108"/>
    </source>
</evidence>
<dbReference type="PROSITE" id="PS00470">
    <property type="entry name" value="IDH_IMDH"/>
    <property type="match status" value="1"/>
</dbReference>
<evidence type="ECO:0000256" key="8">
    <source>
        <dbReference type="ARBA" id="ARBA00023211"/>
    </source>
</evidence>
<dbReference type="NCBIfam" id="TIGR00127">
    <property type="entry name" value="nadp_idh_euk"/>
    <property type="match status" value="1"/>
</dbReference>
<evidence type="ECO:0000256" key="1">
    <source>
        <dbReference type="ARBA" id="ARBA00001936"/>
    </source>
</evidence>
<dbReference type="EMBL" id="JAJNOR010000001">
    <property type="protein sequence ID" value="MCD2491307.1"/>
    <property type="molecule type" value="Genomic_DNA"/>
</dbReference>
<feature type="domain" description="Isopropylmalate dehydrogenase-like" evidence="14">
    <location>
        <begin position="9"/>
        <end position="394"/>
    </location>
</feature>
<feature type="binding site" evidence="11">
    <location>
        <position position="77"/>
    </location>
    <ligand>
        <name>D-threo-isocitrate</name>
        <dbReference type="ChEBI" id="CHEBI:15562"/>
    </ligand>
</feature>
<evidence type="ECO:0000259" key="14">
    <source>
        <dbReference type="SMART" id="SM01329"/>
    </source>
</evidence>
<feature type="binding site" evidence="12">
    <location>
        <position position="273"/>
    </location>
    <ligand>
        <name>Mn(2+)</name>
        <dbReference type="ChEBI" id="CHEBI:29035"/>
    </ligand>
</feature>
<dbReference type="InterPro" id="IPR004790">
    <property type="entry name" value="Isocitrate_DH_NADP"/>
</dbReference>
<dbReference type="GO" id="GO:0000287">
    <property type="term" value="F:magnesium ion binding"/>
    <property type="evidence" value="ECO:0007669"/>
    <property type="project" value="InterPro"/>
</dbReference>
<feature type="binding site" evidence="13">
    <location>
        <position position="258"/>
    </location>
    <ligand>
        <name>NADP(+)</name>
        <dbReference type="ChEBI" id="CHEBI:58349"/>
    </ligand>
</feature>
<feature type="binding site" evidence="13">
    <location>
        <begin position="307"/>
        <end position="312"/>
    </location>
    <ligand>
        <name>NADP(+)</name>
        <dbReference type="ChEBI" id="CHEBI:58349"/>
    </ligand>
</feature>
<dbReference type="GO" id="GO:0051287">
    <property type="term" value="F:NAD binding"/>
    <property type="evidence" value="ECO:0007669"/>
    <property type="project" value="InterPro"/>
</dbReference>
<dbReference type="SUPFAM" id="SSF53659">
    <property type="entry name" value="Isocitrate/Isopropylmalate dehydrogenase-like"/>
    <property type="match status" value="1"/>
</dbReference>
<feature type="binding site" evidence="13">
    <location>
        <position position="82"/>
    </location>
    <ligand>
        <name>NADP(+)</name>
        <dbReference type="ChEBI" id="CHEBI:58349"/>
    </ligand>
</feature>
<evidence type="ECO:0000256" key="7">
    <source>
        <dbReference type="ARBA" id="ARBA00023002"/>
    </source>
</evidence>
<keyword evidence="4 9" id="KW-0479">Metal-binding</keyword>
<dbReference type="PIRSF" id="PIRSF000108">
    <property type="entry name" value="IDH_NADP"/>
    <property type="match status" value="1"/>
</dbReference>
<dbReference type="InterPro" id="IPR019818">
    <property type="entry name" value="IsoCit/isopropylmalate_DH_CS"/>
</dbReference>
<feature type="binding site" evidence="13">
    <location>
        <position position="325"/>
    </location>
    <ligand>
        <name>NADP(+)</name>
        <dbReference type="ChEBI" id="CHEBI:58349"/>
    </ligand>
</feature>
<comment type="cofactor">
    <cofactor evidence="9 12">
        <name>Mg(2+)</name>
        <dbReference type="ChEBI" id="CHEBI:18420"/>
    </cofactor>
    <cofactor evidence="9 12">
        <name>Mn(2+)</name>
        <dbReference type="ChEBI" id="CHEBI:29035"/>
    </cofactor>
    <text evidence="9 12">Binds 1 Mg(2+) or Mn(2+) ion per subunit.</text>
</comment>
<evidence type="ECO:0000256" key="13">
    <source>
        <dbReference type="PIRSR" id="PIRSR000108-4"/>
    </source>
</evidence>
<evidence type="ECO:0000313" key="15">
    <source>
        <dbReference type="EMBL" id="MCD2491307.1"/>
    </source>
</evidence>
<reference evidence="15 16" key="1">
    <citation type="submission" date="2021-11" db="EMBL/GenBank/DDBJ databases">
        <title>Lacrimispora sp. nov. NSJ-141 isolated from human feces.</title>
        <authorList>
            <person name="Abdugheni R."/>
        </authorList>
    </citation>
    <scope>NUCLEOTIDE SEQUENCE [LARGE SCALE GENOMIC DNA]</scope>
    <source>
        <strain evidence="15 16">NSJ-141</strain>
    </source>
</reference>
<comment type="catalytic activity">
    <reaction evidence="9">
        <text>D-threo-isocitrate + NADP(+) = 2-oxoglutarate + CO2 + NADPH</text>
        <dbReference type="Rhea" id="RHEA:19629"/>
        <dbReference type="ChEBI" id="CHEBI:15562"/>
        <dbReference type="ChEBI" id="CHEBI:16526"/>
        <dbReference type="ChEBI" id="CHEBI:16810"/>
        <dbReference type="ChEBI" id="CHEBI:57783"/>
        <dbReference type="ChEBI" id="CHEBI:58349"/>
        <dbReference type="EC" id="1.1.1.42"/>
    </reaction>
</comment>
<comment type="similarity">
    <text evidence="2 9">Belongs to the isocitrate and isopropylmalate dehydrogenases family.</text>
</comment>
<dbReference type="PANTHER" id="PTHR11822:SF21">
    <property type="entry name" value="ISOCITRATE DEHYDROGENASE [NADP], MITOCHONDRIAL"/>
    <property type="match status" value="1"/>
</dbReference>
<keyword evidence="16" id="KW-1185">Reference proteome</keyword>